<organism evidence="6 7">
    <name type="scientific">Jannaschia rubra</name>
    <dbReference type="NCBI Taxonomy" id="282197"/>
    <lineage>
        <taxon>Bacteria</taxon>
        <taxon>Pseudomonadati</taxon>
        <taxon>Pseudomonadota</taxon>
        <taxon>Alphaproteobacteria</taxon>
        <taxon>Rhodobacterales</taxon>
        <taxon>Roseobacteraceae</taxon>
        <taxon>Jannaschia</taxon>
    </lineage>
</organism>
<dbReference type="InterPro" id="IPR003825">
    <property type="entry name" value="Colicin-V_CvpA"/>
</dbReference>
<dbReference type="GO" id="GO:0016020">
    <property type="term" value="C:membrane"/>
    <property type="evidence" value="ECO:0007669"/>
    <property type="project" value="UniProtKB-SubCell"/>
</dbReference>
<feature type="transmembrane region" description="Helical" evidence="5">
    <location>
        <begin position="111"/>
        <end position="131"/>
    </location>
</feature>
<gene>
    <name evidence="6" type="ORF">JAN5088_03003</name>
</gene>
<dbReference type="RefSeq" id="WP_055683589.1">
    <property type="nucleotide sequence ID" value="NZ_CXPG01000021.1"/>
</dbReference>
<dbReference type="EMBL" id="CXPG01000021">
    <property type="protein sequence ID" value="CTQ34210.1"/>
    <property type="molecule type" value="Genomic_DNA"/>
</dbReference>
<evidence type="ECO:0000256" key="4">
    <source>
        <dbReference type="ARBA" id="ARBA00023136"/>
    </source>
</evidence>
<keyword evidence="7" id="KW-1185">Reference proteome</keyword>
<proteinExistence type="predicted"/>
<comment type="subcellular location">
    <subcellularLocation>
        <location evidence="1">Membrane</location>
        <topology evidence="1">Multi-pass membrane protein</topology>
    </subcellularLocation>
</comment>
<feature type="transmembrane region" description="Helical" evidence="5">
    <location>
        <begin position="6"/>
        <end position="24"/>
    </location>
</feature>
<keyword evidence="4 5" id="KW-0472">Membrane</keyword>
<evidence type="ECO:0000256" key="3">
    <source>
        <dbReference type="ARBA" id="ARBA00022989"/>
    </source>
</evidence>
<dbReference type="Proteomes" id="UP000048908">
    <property type="component" value="Unassembled WGS sequence"/>
</dbReference>
<reference evidence="6 7" key="1">
    <citation type="submission" date="2015-07" db="EMBL/GenBank/DDBJ databases">
        <authorList>
            <person name="Noorani M."/>
        </authorList>
    </citation>
    <scope>NUCLEOTIDE SEQUENCE [LARGE SCALE GENOMIC DNA]</scope>
    <source>
        <strain evidence="6 7">CECT 5088</strain>
    </source>
</reference>
<keyword evidence="3 5" id="KW-1133">Transmembrane helix</keyword>
<feature type="transmembrane region" description="Helical" evidence="5">
    <location>
        <begin position="31"/>
        <end position="54"/>
    </location>
</feature>
<protein>
    <submittedName>
        <fullName evidence="6">Colicin V production protein</fullName>
    </submittedName>
</protein>
<sequence>MDGFTIVDGIVAAIILISAILAYSRGLVREAMAILGWILAGFLAFTFAAVAAPLVQEIPYVGNVLGDNCELTLIAAFALVFVVALIVVSLFTPLLSGAVRGSVLGPVDRGFGFLFGVLRGLLLVAVAFLVYERVTVGEAMPEVANSRSAVIYDRARGGIENRIPEDAPGWVMLRYESLVGTCGAPVAPVEGTVPPAATQ</sequence>
<dbReference type="GO" id="GO:0009403">
    <property type="term" value="P:toxin biosynthetic process"/>
    <property type="evidence" value="ECO:0007669"/>
    <property type="project" value="InterPro"/>
</dbReference>
<dbReference type="PANTHER" id="PTHR36926">
    <property type="entry name" value="COLICIN V PRODUCTION PROTEIN"/>
    <property type="match status" value="1"/>
</dbReference>
<dbReference type="InterPro" id="IPR052719">
    <property type="entry name" value="CvpA-like"/>
</dbReference>
<dbReference type="PANTHER" id="PTHR36926:SF1">
    <property type="entry name" value="COLICIN V PRODUCTION PROTEIN"/>
    <property type="match status" value="1"/>
</dbReference>
<dbReference type="OrthoDB" id="9806894at2"/>
<dbReference type="AlphaFoldDB" id="A0A0M6XSX3"/>
<keyword evidence="2 5" id="KW-0812">Transmembrane</keyword>
<evidence type="ECO:0000256" key="1">
    <source>
        <dbReference type="ARBA" id="ARBA00004141"/>
    </source>
</evidence>
<evidence type="ECO:0000256" key="5">
    <source>
        <dbReference type="SAM" id="Phobius"/>
    </source>
</evidence>
<feature type="transmembrane region" description="Helical" evidence="5">
    <location>
        <begin position="74"/>
        <end position="99"/>
    </location>
</feature>
<accession>A0A0M6XSX3</accession>
<evidence type="ECO:0000313" key="7">
    <source>
        <dbReference type="Proteomes" id="UP000048908"/>
    </source>
</evidence>
<dbReference type="Pfam" id="PF02674">
    <property type="entry name" value="Colicin_V"/>
    <property type="match status" value="1"/>
</dbReference>
<dbReference type="STRING" id="282197.SAMN04488517_103134"/>
<evidence type="ECO:0000313" key="6">
    <source>
        <dbReference type="EMBL" id="CTQ34210.1"/>
    </source>
</evidence>
<evidence type="ECO:0000256" key="2">
    <source>
        <dbReference type="ARBA" id="ARBA00022692"/>
    </source>
</evidence>
<name>A0A0M6XSX3_9RHOB</name>